<dbReference type="Proteomes" id="UP000004622">
    <property type="component" value="Unassembled WGS sequence"/>
</dbReference>
<evidence type="ECO:0000256" key="1">
    <source>
        <dbReference type="ARBA" id="ARBA00012417"/>
    </source>
</evidence>
<dbReference type="Gene3D" id="1.10.8.60">
    <property type="match status" value="1"/>
</dbReference>
<feature type="domain" description="DNA polymerase III delta N-terminal" evidence="9">
    <location>
        <begin position="83"/>
        <end position="181"/>
    </location>
</feature>
<dbReference type="STRING" id="204799.GCA_001696575_02414"/>
<dbReference type="EMBL" id="AJXZ01000033">
    <property type="protein sequence ID" value="EIM74010.1"/>
    <property type="molecule type" value="Genomic_DNA"/>
</dbReference>
<dbReference type="NCBIfam" id="TIGR01128">
    <property type="entry name" value="holA"/>
    <property type="match status" value="1"/>
</dbReference>
<evidence type="ECO:0000256" key="2">
    <source>
        <dbReference type="ARBA" id="ARBA00017703"/>
    </source>
</evidence>
<accession>I5BWQ8</accession>
<sequence length="405" mass="43380">MNTAGYIDAALLQPAAPRNAAAPLHERTPANSAARDRLSDHHPPFFTRALGRSLWYPADMAQKKAHEVDRWLAKPEQAYRIILIYGPDRGLVSERAKRFAAGTGLPLDDPFTVVRIEANEVEQQPGRLADEAQTVPMFSDQRLIWVKGAGNQKALVSDVTALIAEPPADCAILIEGGDLRKGSSLRSAVERGAGAMALPCYADDGRGIDAVIDETLGGAGLKISLEARQLLKANLGGDRLATRGELEKLTLYCAGASEVTPEDIRLLIGDVAGLSSDEAVDAIISGRFQAFDSAFQRFLAAGNPPFLVLSATLRQIHALQVMRTAMDNKGVSASAAVAGARPPVFFSRRKTVEHALGRWSSTALQNAAERLQATTLRTRQKPALAGSIARQALLALTVEGARGRR</sequence>
<dbReference type="Gene3D" id="1.20.272.10">
    <property type="match status" value="1"/>
</dbReference>
<dbReference type="GO" id="GO:0006261">
    <property type="term" value="P:DNA-templated DNA replication"/>
    <property type="evidence" value="ECO:0007669"/>
    <property type="project" value="TreeGrafter"/>
</dbReference>
<organism evidence="10 11">
    <name type="scientific">Nitratireductor aquibiodomus RA22</name>
    <dbReference type="NCBI Taxonomy" id="1189611"/>
    <lineage>
        <taxon>Bacteria</taxon>
        <taxon>Pseudomonadati</taxon>
        <taxon>Pseudomonadota</taxon>
        <taxon>Alphaproteobacteria</taxon>
        <taxon>Hyphomicrobiales</taxon>
        <taxon>Phyllobacteriaceae</taxon>
        <taxon>Nitratireductor</taxon>
    </lineage>
</organism>
<dbReference type="AlphaFoldDB" id="I5BWQ8"/>
<dbReference type="Pfam" id="PF06144">
    <property type="entry name" value="DNA_pol3_delta"/>
    <property type="match status" value="1"/>
</dbReference>
<evidence type="ECO:0000256" key="3">
    <source>
        <dbReference type="ARBA" id="ARBA00022679"/>
    </source>
</evidence>
<dbReference type="GO" id="GO:0009360">
    <property type="term" value="C:DNA polymerase III complex"/>
    <property type="evidence" value="ECO:0007669"/>
    <property type="project" value="InterPro"/>
</dbReference>
<keyword evidence="5" id="KW-0235">DNA replication</keyword>
<protein>
    <recommendedName>
        <fullName evidence="2">DNA polymerase III subunit delta</fullName>
        <ecNumber evidence="1">2.7.7.7</ecNumber>
    </recommendedName>
</protein>
<evidence type="ECO:0000256" key="5">
    <source>
        <dbReference type="ARBA" id="ARBA00022705"/>
    </source>
</evidence>
<comment type="similarity">
    <text evidence="7">Belongs to the DNA polymerase HolA subunit family.</text>
</comment>
<keyword evidence="6" id="KW-0239">DNA-directed DNA polymerase</keyword>
<dbReference type="GO" id="GO:0003887">
    <property type="term" value="F:DNA-directed DNA polymerase activity"/>
    <property type="evidence" value="ECO:0007669"/>
    <property type="project" value="UniProtKB-KW"/>
</dbReference>
<keyword evidence="4" id="KW-0548">Nucleotidyltransferase</keyword>
<evidence type="ECO:0000259" key="9">
    <source>
        <dbReference type="Pfam" id="PF06144"/>
    </source>
</evidence>
<reference evidence="10 11" key="1">
    <citation type="journal article" date="2012" name="J. Bacteriol.">
        <title>Genome Sequence of Nitratireductor aquibiodomus Strain RA22.</title>
        <authorList>
            <person name="Singh A."/>
            <person name="Jangir P.K."/>
            <person name="Kumari C."/>
            <person name="Sharma R."/>
        </authorList>
    </citation>
    <scope>NUCLEOTIDE SEQUENCE [LARGE SCALE GENOMIC DNA]</scope>
    <source>
        <strain evidence="10 11">RA22</strain>
    </source>
</reference>
<dbReference type="Gene3D" id="3.40.50.300">
    <property type="entry name" value="P-loop containing nucleotide triphosphate hydrolases"/>
    <property type="match status" value="1"/>
</dbReference>
<dbReference type="InterPro" id="IPR010372">
    <property type="entry name" value="DNA_pol3_delta_N"/>
</dbReference>
<evidence type="ECO:0000256" key="4">
    <source>
        <dbReference type="ARBA" id="ARBA00022695"/>
    </source>
</evidence>
<comment type="caution">
    <text evidence="10">The sequence shown here is derived from an EMBL/GenBank/DDBJ whole genome shotgun (WGS) entry which is preliminary data.</text>
</comment>
<proteinExistence type="inferred from homology"/>
<dbReference type="GO" id="GO:0003677">
    <property type="term" value="F:DNA binding"/>
    <property type="evidence" value="ECO:0007669"/>
    <property type="project" value="InterPro"/>
</dbReference>
<evidence type="ECO:0000313" key="10">
    <source>
        <dbReference type="EMBL" id="EIM74010.1"/>
    </source>
</evidence>
<evidence type="ECO:0000256" key="6">
    <source>
        <dbReference type="ARBA" id="ARBA00022932"/>
    </source>
</evidence>
<evidence type="ECO:0000256" key="7">
    <source>
        <dbReference type="ARBA" id="ARBA00034754"/>
    </source>
</evidence>
<dbReference type="InterPro" id="IPR005790">
    <property type="entry name" value="DNA_polIII_delta"/>
</dbReference>
<keyword evidence="3" id="KW-0808">Transferase</keyword>
<dbReference type="InterPro" id="IPR027417">
    <property type="entry name" value="P-loop_NTPase"/>
</dbReference>
<dbReference type="PATRIC" id="fig|1189611.3.peg.2799"/>
<dbReference type="SUPFAM" id="SSF48019">
    <property type="entry name" value="post-AAA+ oligomerization domain-like"/>
    <property type="match status" value="1"/>
</dbReference>
<dbReference type="PANTHER" id="PTHR34388:SF1">
    <property type="entry name" value="DNA POLYMERASE III SUBUNIT DELTA"/>
    <property type="match status" value="1"/>
</dbReference>
<comment type="catalytic activity">
    <reaction evidence="8">
        <text>DNA(n) + a 2'-deoxyribonucleoside 5'-triphosphate = DNA(n+1) + diphosphate</text>
        <dbReference type="Rhea" id="RHEA:22508"/>
        <dbReference type="Rhea" id="RHEA-COMP:17339"/>
        <dbReference type="Rhea" id="RHEA-COMP:17340"/>
        <dbReference type="ChEBI" id="CHEBI:33019"/>
        <dbReference type="ChEBI" id="CHEBI:61560"/>
        <dbReference type="ChEBI" id="CHEBI:173112"/>
        <dbReference type="EC" id="2.7.7.7"/>
    </reaction>
</comment>
<dbReference type="InterPro" id="IPR008921">
    <property type="entry name" value="DNA_pol3_clamp-load_cplx_C"/>
</dbReference>
<evidence type="ECO:0000256" key="8">
    <source>
        <dbReference type="ARBA" id="ARBA00049244"/>
    </source>
</evidence>
<dbReference type="EC" id="2.7.7.7" evidence="1"/>
<dbReference type="SUPFAM" id="SSF52540">
    <property type="entry name" value="P-loop containing nucleoside triphosphate hydrolases"/>
    <property type="match status" value="1"/>
</dbReference>
<dbReference type="PANTHER" id="PTHR34388">
    <property type="entry name" value="DNA POLYMERASE III SUBUNIT DELTA"/>
    <property type="match status" value="1"/>
</dbReference>
<gene>
    <name evidence="10" type="primary">holA</name>
    <name evidence="10" type="ORF">A33O_13818</name>
</gene>
<name>I5BWQ8_9HYPH</name>
<evidence type="ECO:0000313" key="11">
    <source>
        <dbReference type="Proteomes" id="UP000004622"/>
    </source>
</evidence>